<dbReference type="GO" id="GO:0016787">
    <property type="term" value="F:hydrolase activity"/>
    <property type="evidence" value="ECO:0007669"/>
    <property type="project" value="UniProtKB-KW"/>
</dbReference>
<evidence type="ECO:0000313" key="7">
    <source>
        <dbReference type="EMBL" id="ABR75009.1"/>
    </source>
</evidence>
<dbReference type="Gene3D" id="3.60.15.10">
    <property type="entry name" value="Ribonuclease Z/Hydroxyacylglutathione hydrolase-like"/>
    <property type="match status" value="1"/>
</dbReference>
<keyword evidence="3" id="KW-0378">Hydrolase</keyword>
<comment type="similarity">
    <text evidence="1">Belongs to the metallo-beta-lactamase superfamily.</text>
</comment>
<dbReference type="SMART" id="SM00849">
    <property type="entry name" value="Lactamase_B"/>
    <property type="match status" value="1"/>
</dbReference>
<evidence type="ECO:0000256" key="3">
    <source>
        <dbReference type="ARBA" id="ARBA00022801"/>
    </source>
</evidence>
<name>A6VPW2_ACTSZ</name>
<dbReference type="Pfam" id="PF00753">
    <property type="entry name" value="Lactamase_B"/>
    <property type="match status" value="1"/>
</dbReference>
<keyword evidence="5" id="KW-0732">Signal</keyword>
<gene>
    <name evidence="7" type="ordered locus">Asuc_1657</name>
</gene>
<protein>
    <submittedName>
        <fullName evidence="7">Beta-lactamase domain protein</fullName>
    </submittedName>
</protein>
<feature type="signal peptide" evidence="5">
    <location>
        <begin position="1"/>
        <end position="23"/>
    </location>
</feature>
<dbReference type="RefSeq" id="WP_012073386.1">
    <property type="nucleotide sequence ID" value="NC_009655.1"/>
</dbReference>
<dbReference type="OrthoDB" id="5443440at2"/>
<keyword evidence="4" id="KW-0862">Zinc</keyword>
<dbReference type="STRING" id="339671.Asuc_1657"/>
<sequence>MKSIKLTALSAILAATLSTSALAHGDHKAAYTPKENIVALKLEQVPGYYRIMVGDYEVTALYDGYLSIGTPAYQEFTKLTKAQLDELISNQFRPIVKEDGGVNTAVTGYLVNTGKNLILLDAGSGDVFDNRVGKLAASMKAAGYDPKDVDTIIPTHLHFDHFSGVTRNGKMAFPNATIYIANEEKAFWFDTAIKDMPEHVQKYAQWTRDAVAPYAAANQVKYYNLGDEVIPSVKSVPTQGHTPGHGGFEVSSQGETLFVWGDLLHNHALQLPEPEVAAEFDVDSKGARNSRVAKLPEIAERKLLVAGAHLPFPGFGHIVKAGKGFSWIPVEYTPIEKK</sequence>
<dbReference type="InterPro" id="IPR001279">
    <property type="entry name" value="Metallo-B-lactamas"/>
</dbReference>
<dbReference type="AlphaFoldDB" id="A6VPW2"/>
<accession>A6VPW2</accession>
<dbReference type="Proteomes" id="UP000001114">
    <property type="component" value="Chromosome"/>
</dbReference>
<evidence type="ECO:0000313" key="8">
    <source>
        <dbReference type="Proteomes" id="UP000001114"/>
    </source>
</evidence>
<dbReference type="KEGG" id="asu:Asuc_1657"/>
<evidence type="ECO:0000256" key="1">
    <source>
        <dbReference type="ARBA" id="ARBA00007749"/>
    </source>
</evidence>
<dbReference type="SUPFAM" id="SSF56281">
    <property type="entry name" value="Metallo-hydrolase/oxidoreductase"/>
    <property type="match status" value="1"/>
</dbReference>
<dbReference type="CDD" id="cd07720">
    <property type="entry name" value="OPHC2-like_MBL-fold"/>
    <property type="match status" value="1"/>
</dbReference>
<dbReference type="EMBL" id="CP000746">
    <property type="protein sequence ID" value="ABR75009.1"/>
    <property type="molecule type" value="Genomic_DNA"/>
</dbReference>
<dbReference type="InterPro" id="IPR051013">
    <property type="entry name" value="MBL_superfamily_lactonases"/>
</dbReference>
<dbReference type="GO" id="GO:0046872">
    <property type="term" value="F:metal ion binding"/>
    <property type="evidence" value="ECO:0007669"/>
    <property type="project" value="UniProtKB-KW"/>
</dbReference>
<dbReference type="PANTHER" id="PTHR42978:SF6">
    <property type="entry name" value="QUORUM-QUENCHING LACTONASE YTNP-RELATED"/>
    <property type="match status" value="1"/>
</dbReference>
<evidence type="ECO:0000256" key="2">
    <source>
        <dbReference type="ARBA" id="ARBA00022723"/>
    </source>
</evidence>
<reference evidence="8" key="1">
    <citation type="journal article" date="2010" name="BMC Genomics">
        <title>A genomic perspective on the potential of Actinobacillus succinogenes for industrial succinate production.</title>
        <authorList>
            <person name="McKinlay J.B."/>
            <person name="Laivenieks M."/>
            <person name="Schindler B.D."/>
            <person name="McKinlay A.A."/>
            <person name="Siddaramappa S."/>
            <person name="Challacombe J.F."/>
            <person name="Lowry S.R."/>
            <person name="Clum A."/>
            <person name="Lapidus A.L."/>
            <person name="Burkhart K.B."/>
            <person name="Harkins V."/>
            <person name="Vieille C."/>
        </authorList>
    </citation>
    <scope>NUCLEOTIDE SEQUENCE [LARGE SCALE GENOMIC DNA]</scope>
    <source>
        <strain evidence="8">ATCC 55618 / DSM 22257 / CCUG 43843 / 130Z</strain>
    </source>
</reference>
<dbReference type="eggNOG" id="COG0491">
    <property type="taxonomic scope" value="Bacteria"/>
</dbReference>
<feature type="chain" id="PRO_5002703546" evidence="5">
    <location>
        <begin position="24"/>
        <end position="338"/>
    </location>
</feature>
<organism evidence="7 8">
    <name type="scientific">Actinobacillus succinogenes (strain ATCC 55618 / DSM 22257 / CCUG 43843 / 130Z)</name>
    <dbReference type="NCBI Taxonomy" id="339671"/>
    <lineage>
        <taxon>Bacteria</taxon>
        <taxon>Pseudomonadati</taxon>
        <taxon>Pseudomonadota</taxon>
        <taxon>Gammaproteobacteria</taxon>
        <taxon>Pasteurellales</taxon>
        <taxon>Pasteurellaceae</taxon>
        <taxon>Actinobacillus</taxon>
    </lineage>
</organism>
<feature type="domain" description="Metallo-beta-lactamase" evidence="6">
    <location>
        <begin position="105"/>
        <end position="309"/>
    </location>
</feature>
<evidence type="ECO:0000256" key="5">
    <source>
        <dbReference type="SAM" id="SignalP"/>
    </source>
</evidence>
<keyword evidence="8" id="KW-1185">Reference proteome</keyword>
<dbReference type="HOGENOM" id="CLU_056519_0_0_6"/>
<evidence type="ECO:0000256" key="4">
    <source>
        <dbReference type="ARBA" id="ARBA00022833"/>
    </source>
</evidence>
<keyword evidence="2" id="KW-0479">Metal-binding</keyword>
<dbReference type="InterPro" id="IPR036866">
    <property type="entry name" value="RibonucZ/Hydroxyglut_hydro"/>
</dbReference>
<proteinExistence type="inferred from homology"/>
<evidence type="ECO:0000259" key="6">
    <source>
        <dbReference type="SMART" id="SM00849"/>
    </source>
</evidence>
<dbReference type="PANTHER" id="PTHR42978">
    <property type="entry name" value="QUORUM-QUENCHING LACTONASE YTNP-RELATED-RELATED"/>
    <property type="match status" value="1"/>
</dbReference>